<keyword evidence="10" id="KW-1185">Reference proteome</keyword>
<feature type="active site" description="Charge relay system" evidence="5 6">
    <location>
        <position position="662"/>
    </location>
</feature>
<evidence type="ECO:0000256" key="3">
    <source>
        <dbReference type="ARBA" id="ARBA00022801"/>
    </source>
</evidence>
<feature type="compositionally biased region" description="Low complexity" evidence="7">
    <location>
        <begin position="136"/>
        <end position="156"/>
    </location>
</feature>
<dbReference type="InterPro" id="IPR015500">
    <property type="entry name" value="Peptidase_S8_subtilisin-rel"/>
</dbReference>
<evidence type="ECO:0000259" key="8">
    <source>
        <dbReference type="Pfam" id="PF00082"/>
    </source>
</evidence>
<dbReference type="InterPro" id="IPR050131">
    <property type="entry name" value="Peptidase_S8_subtilisin-like"/>
</dbReference>
<dbReference type="SUPFAM" id="SSF52743">
    <property type="entry name" value="Subtilisin-like"/>
    <property type="match status" value="1"/>
</dbReference>
<dbReference type="Pfam" id="PF00082">
    <property type="entry name" value="Peptidase_S8"/>
    <property type="match status" value="1"/>
</dbReference>
<feature type="active site" description="Charge relay system" evidence="5 6">
    <location>
        <position position="872"/>
    </location>
</feature>
<organism evidence="9 10">
    <name type="scientific">Xanthomonas graminis pv. arrhenatheri LMG 727</name>
    <dbReference type="NCBI Taxonomy" id="1195923"/>
    <lineage>
        <taxon>Bacteria</taxon>
        <taxon>Pseudomonadati</taxon>
        <taxon>Pseudomonadota</taxon>
        <taxon>Gammaproteobacteria</taxon>
        <taxon>Lysobacterales</taxon>
        <taxon>Lysobacteraceae</taxon>
        <taxon>Xanthomonas</taxon>
        <taxon>Xanthomonas translucens group</taxon>
        <taxon>Xanthomonas graminis</taxon>
    </lineage>
</organism>
<evidence type="ECO:0000256" key="2">
    <source>
        <dbReference type="ARBA" id="ARBA00022670"/>
    </source>
</evidence>
<dbReference type="EMBL" id="CXOI01000066">
    <property type="protein sequence ID" value="CTP91924.1"/>
    <property type="molecule type" value="Genomic_DNA"/>
</dbReference>
<feature type="active site" description="Charge relay system" evidence="5 6">
    <location>
        <position position="612"/>
    </location>
</feature>
<dbReference type="Gene3D" id="3.40.50.1820">
    <property type="entry name" value="alpha/beta hydrolase"/>
    <property type="match status" value="1"/>
</dbReference>
<dbReference type="AlphaFoldDB" id="A0A0K3A626"/>
<dbReference type="PANTHER" id="PTHR43806:SF11">
    <property type="entry name" value="CEREVISIN-RELATED"/>
    <property type="match status" value="1"/>
</dbReference>
<name>A0A0K3A626_9XANT</name>
<dbReference type="PRINTS" id="PR00723">
    <property type="entry name" value="SUBTILISIN"/>
</dbReference>
<gene>
    <name evidence="9" type="ORF">XTALMG727_3598</name>
</gene>
<sequence>MATRQQRARAAGRAQKRAAAVAASAPKPTEAAAHAGQAPPARRTAAAKQAKPKKAVAQPAQAKIAETAAARPSKPTRRIAAKTVTGDKPRTGAPKAAKPKTAKPNPAKPKTAKPRTAKPGTAKPEASAKRVPSSHRSAATASAARARAPARATRPRATGEGSLAQGRARTVVYLHGIGNKPPAEVLRCQWDRALFGREMGERTRMAYWVSRERYPSPEPGGCQDQDHGPALNQAEQRVLGALGVVPQLADLRQLADTLAGSDAERACLQQLLDEVQAAAPEAAGLHAQGPIDLLNRMLLKLISAALLQDVHDFFFVPARREQMRESLLRRMRAGGGPFVVVAHSQGSLIAYDVLRAFEAEGCEVSLLLTLGSPLGLPVVRSMFKQWSGTPKLPFPPCVKRWVNVAERRDPVALDDDLSDDIADAQGRFHNIAGSRINPDWQRNPHSASGYLSILEVRAEVRRAVGVGFDQPIAHPVLIKDLSDQLEARAPDYRHEVLIELDRLPGERAPAQLKRDLVAALRALTEASTGLQGDALDAAIELEDTLQRYVSVRLTRFEIESLRDRCRGLSLKRLWRDAGKRALIYQSRSTVQADAAQVAYRALGAGIGWAVLDSGIAAAHPHFQQPGLPETVLAQWDCTQRGRARELHRRDGAGFAALDGNGHGTHVAGIIAGQCEAPLPGMAPATPLRFAGMAPQARLYGLKVLDDDGNGRDSWIIKGVQQVAEINERAGELVIHGVNLSLGGYFDAESYGCGFTPLCNELRRLWRQGVVVVIAAGNDGLAWLVQNDGQAYPLNLDLSIGDPANLEEALAVGSVHKSSPHSYGVSYFSSRGPTADGRHKPDLVAPGEKIVSAHHRYDADDPSTWMVEMSGTSMAAAHVSGLIAAFLSVRREFIGFPDRVKQLLLDQCLDLRRDPYMQGRGLPSLMRMLGAA</sequence>
<evidence type="ECO:0000256" key="4">
    <source>
        <dbReference type="ARBA" id="ARBA00022825"/>
    </source>
</evidence>
<comment type="similarity">
    <text evidence="1 6">Belongs to the peptidase S8 family.</text>
</comment>
<protein>
    <submittedName>
        <fullName evidence="9">Serine peptidase</fullName>
    </submittedName>
</protein>
<dbReference type="InterPro" id="IPR000209">
    <property type="entry name" value="Peptidase_S8/S53_dom"/>
</dbReference>
<dbReference type="Proteomes" id="UP000046187">
    <property type="component" value="Unassembled WGS sequence"/>
</dbReference>
<dbReference type="Gene3D" id="3.40.50.200">
    <property type="entry name" value="Peptidase S8/S53 domain"/>
    <property type="match status" value="1"/>
</dbReference>
<evidence type="ECO:0000256" key="1">
    <source>
        <dbReference type="ARBA" id="ARBA00011073"/>
    </source>
</evidence>
<feature type="domain" description="Peptidase S8/S53" evidence="8">
    <location>
        <begin position="609"/>
        <end position="907"/>
    </location>
</feature>
<evidence type="ECO:0000256" key="7">
    <source>
        <dbReference type="SAM" id="MobiDB-lite"/>
    </source>
</evidence>
<dbReference type="PROSITE" id="PS00137">
    <property type="entry name" value="SUBTILASE_HIS"/>
    <property type="match status" value="1"/>
</dbReference>
<evidence type="ECO:0000256" key="6">
    <source>
        <dbReference type="PROSITE-ProRule" id="PRU01240"/>
    </source>
</evidence>
<dbReference type="PANTHER" id="PTHR43806">
    <property type="entry name" value="PEPTIDASE S8"/>
    <property type="match status" value="1"/>
</dbReference>
<feature type="region of interest" description="Disordered" evidence="7">
    <location>
        <begin position="1"/>
        <end position="163"/>
    </location>
</feature>
<dbReference type="CDD" id="cd07487">
    <property type="entry name" value="Peptidases_S8_1"/>
    <property type="match status" value="1"/>
</dbReference>
<dbReference type="GO" id="GO:0006508">
    <property type="term" value="P:proteolysis"/>
    <property type="evidence" value="ECO:0007669"/>
    <property type="project" value="UniProtKB-KW"/>
</dbReference>
<dbReference type="PROSITE" id="PS51892">
    <property type="entry name" value="SUBTILASE"/>
    <property type="match status" value="1"/>
</dbReference>
<evidence type="ECO:0000256" key="5">
    <source>
        <dbReference type="PIRSR" id="PIRSR615500-1"/>
    </source>
</evidence>
<accession>A0A0K3A626</accession>
<dbReference type="SUPFAM" id="SSF53474">
    <property type="entry name" value="alpha/beta-Hydrolases"/>
    <property type="match status" value="1"/>
</dbReference>
<evidence type="ECO:0000313" key="10">
    <source>
        <dbReference type="Proteomes" id="UP000046187"/>
    </source>
</evidence>
<dbReference type="InterPro" id="IPR022398">
    <property type="entry name" value="Peptidase_S8_His-AS"/>
</dbReference>
<dbReference type="InterPro" id="IPR029058">
    <property type="entry name" value="AB_hydrolase_fold"/>
</dbReference>
<dbReference type="InterPro" id="IPR036852">
    <property type="entry name" value="Peptidase_S8/S53_dom_sf"/>
</dbReference>
<evidence type="ECO:0000313" key="9">
    <source>
        <dbReference type="EMBL" id="CTP91924.1"/>
    </source>
</evidence>
<dbReference type="GO" id="GO:0004252">
    <property type="term" value="F:serine-type endopeptidase activity"/>
    <property type="evidence" value="ECO:0007669"/>
    <property type="project" value="UniProtKB-UniRule"/>
</dbReference>
<feature type="compositionally biased region" description="Low complexity" evidence="7">
    <location>
        <begin position="1"/>
        <end position="65"/>
    </location>
</feature>
<keyword evidence="4 6" id="KW-0720">Serine protease</keyword>
<reference evidence="10" key="1">
    <citation type="submission" date="2015-07" db="EMBL/GenBank/DDBJ databases">
        <authorList>
            <person name="Wibberg D."/>
        </authorList>
    </citation>
    <scope>NUCLEOTIDE SEQUENCE [LARGE SCALE GENOMIC DNA]</scope>
</reference>
<keyword evidence="3 6" id="KW-0378">Hydrolase</keyword>
<proteinExistence type="inferred from homology"/>
<keyword evidence="2 6" id="KW-0645">Protease</keyword>